<dbReference type="PANTHER" id="PTHR24256">
    <property type="entry name" value="TRYPTASE-RELATED"/>
    <property type="match status" value="1"/>
</dbReference>
<feature type="domain" description="Peptidase S1" evidence="4">
    <location>
        <begin position="296"/>
        <end position="512"/>
    </location>
</feature>
<dbReference type="Proteomes" id="UP000288716">
    <property type="component" value="Unassembled WGS sequence"/>
</dbReference>
<keyword evidence="1" id="KW-1015">Disulfide bond</keyword>
<dbReference type="PROSITE" id="PS00134">
    <property type="entry name" value="TRYPSIN_HIS"/>
    <property type="match status" value="1"/>
</dbReference>
<dbReference type="InterPro" id="IPR051487">
    <property type="entry name" value="Ser/Thr_Proteases_Immune/Dev"/>
</dbReference>
<dbReference type="InterPro" id="IPR043504">
    <property type="entry name" value="Peptidase_S1_PA_chymotrypsin"/>
</dbReference>
<evidence type="ECO:0000259" key="4">
    <source>
        <dbReference type="PROSITE" id="PS50240"/>
    </source>
</evidence>
<proteinExistence type="inferred from homology"/>
<keyword evidence="5" id="KW-0472">Membrane</keyword>
<dbReference type="InterPro" id="IPR001314">
    <property type="entry name" value="Peptidase_S1A"/>
</dbReference>
<evidence type="ECO:0000313" key="6">
    <source>
        <dbReference type="Proteomes" id="UP000288716"/>
    </source>
</evidence>
<keyword evidence="6" id="KW-1185">Reference proteome</keyword>
<evidence type="ECO:0000256" key="3">
    <source>
        <dbReference type="SAM" id="SignalP"/>
    </source>
</evidence>
<dbReference type="InterPro" id="IPR001254">
    <property type="entry name" value="Trypsin_dom"/>
</dbReference>
<evidence type="ECO:0000256" key="2">
    <source>
        <dbReference type="ARBA" id="ARBA00024195"/>
    </source>
</evidence>
<dbReference type="EMBL" id="NCKV01001751">
    <property type="protein sequence ID" value="RWS27833.1"/>
    <property type="molecule type" value="Genomic_DNA"/>
</dbReference>
<reference evidence="5 6" key="1">
    <citation type="journal article" date="2018" name="Gigascience">
        <title>Genomes of trombidid mites reveal novel predicted allergens and laterally-transferred genes associated with secondary metabolism.</title>
        <authorList>
            <person name="Dong X."/>
            <person name="Chaisiri K."/>
            <person name="Xia D."/>
            <person name="Armstrong S.D."/>
            <person name="Fang Y."/>
            <person name="Donnelly M.J."/>
            <person name="Kadowaki T."/>
            <person name="McGarry J.W."/>
            <person name="Darby A.C."/>
            <person name="Makepeace B.L."/>
        </authorList>
    </citation>
    <scope>NUCLEOTIDE SEQUENCE [LARGE SCALE GENOMIC DNA]</scope>
    <source>
        <strain evidence="5">UoL-UT</strain>
    </source>
</reference>
<feature type="domain" description="Peptidase S1" evidence="4">
    <location>
        <begin position="44"/>
        <end position="245"/>
    </location>
</feature>
<dbReference type="InterPro" id="IPR009003">
    <property type="entry name" value="Peptidase_S1_PA"/>
</dbReference>
<comment type="similarity">
    <text evidence="2">Belongs to the peptidase S1 family. CLIP subfamily.</text>
</comment>
<dbReference type="FunFam" id="2.40.10.10:FF:000068">
    <property type="entry name" value="transmembrane protease serine 2"/>
    <property type="match status" value="1"/>
</dbReference>
<dbReference type="GO" id="GO:0004252">
    <property type="term" value="F:serine-type endopeptidase activity"/>
    <property type="evidence" value="ECO:0007669"/>
    <property type="project" value="InterPro"/>
</dbReference>
<organism evidence="5 6">
    <name type="scientific">Leptotrombidium deliense</name>
    <dbReference type="NCBI Taxonomy" id="299467"/>
    <lineage>
        <taxon>Eukaryota</taxon>
        <taxon>Metazoa</taxon>
        <taxon>Ecdysozoa</taxon>
        <taxon>Arthropoda</taxon>
        <taxon>Chelicerata</taxon>
        <taxon>Arachnida</taxon>
        <taxon>Acari</taxon>
        <taxon>Acariformes</taxon>
        <taxon>Trombidiformes</taxon>
        <taxon>Prostigmata</taxon>
        <taxon>Anystina</taxon>
        <taxon>Parasitengona</taxon>
        <taxon>Trombiculoidea</taxon>
        <taxon>Trombiculidae</taxon>
        <taxon>Leptotrombidium</taxon>
    </lineage>
</organism>
<dbReference type="STRING" id="299467.A0A443SK02"/>
<dbReference type="AlphaFoldDB" id="A0A443SK02"/>
<name>A0A443SK02_9ACAR</name>
<gene>
    <name evidence="5" type="ORF">B4U80_11249</name>
</gene>
<evidence type="ECO:0000256" key="1">
    <source>
        <dbReference type="ARBA" id="ARBA00023157"/>
    </source>
</evidence>
<evidence type="ECO:0000313" key="5">
    <source>
        <dbReference type="EMBL" id="RWS27833.1"/>
    </source>
</evidence>
<protein>
    <submittedName>
        <fullName evidence="5">Transmembrane protease serine 9-like protein</fullName>
    </submittedName>
</protein>
<accession>A0A443SK02</accession>
<comment type="caution">
    <text evidence="5">The sequence shown here is derived from an EMBL/GenBank/DDBJ whole genome shotgun (WGS) entry which is preliminary data.</text>
</comment>
<keyword evidence="5" id="KW-0378">Hydrolase</keyword>
<feature type="signal peptide" evidence="3">
    <location>
        <begin position="1"/>
        <end position="18"/>
    </location>
</feature>
<dbReference type="VEuPathDB" id="VectorBase:LDEU004206"/>
<keyword evidence="5" id="KW-0645">Protease</keyword>
<dbReference type="PROSITE" id="PS50240">
    <property type="entry name" value="TRYPSIN_DOM"/>
    <property type="match status" value="2"/>
</dbReference>
<dbReference type="Pfam" id="PF00089">
    <property type="entry name" value="Trypsin"/>
    <property type="match status" value="2"/>
</dbReference>
<dbReference type="CDD" id="cd00190">
    <property type="entry name" value="Tryp_SPc"/>
    <property type="match status" value="1"/>
</dbReference>
<dbReference type="SMART" id="SM00020">
    <property type="entry name" value="Tryp_SPc"/>
    <property type="match status" value="1"/>
</dbReference>
<keyword evidence="5" id="KW-0812">Transmembrane</keyword>
<dbReference type="SUPFAM" id="SSF50494">
    <property type="entry name" value="Trypsin-like serine proteases"/>
    <property type="match status" value="2"/>
</dbReference>
<sequence>MFLWFCFILCSALKFSSQQLTGLQTTPKISDDCVCGVENPREKVVGGAELSWPNKYPWLVSLAFLNGTHFCGASIINKNYLMTAAHCFESIKAPDFLASFAAHNVTGFTNRFPVAEVISHKNYTRTDIGLFFDIALIRMKEPIKFSRNVQPVCLPKKSFKEFNNLFVAGWGYISPAGPTSDVAKELSLPPVTNEKCYDFHGDIITPYQLCAGGIVSYGIGCARPGYYGVYSRVSMFLDWIYNNTQDSSYCLPRSEKPQVSTPLVPELTTAPPIITTTSSSKPISPPIGVNENNCGIEGNSGVKYPWLAAIFYNEGYFGTGVLITKKLMLTTGLNLMLLKNMKKLNPQNLRAVFGENGATRKIASIEFHPMFARKNVYDNNFAILELNDTSSENSIPICLPQLNTRLFDRTQLKTLSWDFHNSQFELKEGMVEIVNRIRCAKERRWITGSMICGKSTSTTDTHLGGTGGPGMLRFKERWYLGTLVLTVDSSNNIPVVFSDVRHAVGWIYRKMKQ</sequence>
<dbReference type="Gene3D" id="2.40.10.10">
    <property type="entry name" value="Trypsin-like serine proteases"/>
    <property type="match status" value="2"/>
</dbReference>
<dbReference type="OrthoDB" id="546450at2759"/>
<feature type="chain" id="PRO_5019476108" evidence="3">
    <location>
        <begin position="19"/>
        <end position="513"/>
    </location>
</feature>
<dbReference type="GO" id="GO:0006508">
    <property type="term" value="P:proteolysis"/>
    <property type="evidence" value="ECO:0007669"/>
    <property type="project" value="UniProtKB-KW"/>
</dbReference>
<dbReference type="InterPro" id="IPR018114">
    <property type="entry name" value="TRYPSIN_HIS"/>
</dbReference>
<keyword evidence="3" id="KW-0732">Signal</keyword>
<dbReference type="PRINTS" id="PR00722">
    <property type="entry name" value="CHYMOTRYPSIN"/>
</dbReference>